<reference evidence="2" key="2">
    <citation type="journal article" date="2023" name="IMA Fungus">
        <title>Comparative genomic study of the Penicillium genus elucidates a diverse pangenome and 15 lateral gene transfer events.</title>
        <authorList>
            <person name="Petersen C."/>
            <person name="Sorensen T."/>
            <person name="Nielsen M.R."/>
            <person name="Sondergaard T.E."/>
            <person name="Sorensen J.L."/>
            <person name="Fitzpatrick D.A."/>
            <person name="Frisvad J.C."/>
            <person name="Nielsen K.L."/>
        </authorList>
    </citation>
    <scope>NUCLEOTIDE SEQUENCE</scope>
    <source>
        <strain evidence="2">IBT 3081</strain>
    </source>
</reference>
<protein>
    <submittedName>
        <fullName evidence="2">Uncharacterized protein</fullName>
    </submittedName>
</protein>
<dbReference type="OrthoDB" id="4342350at2759"/>
<dbReference type="EMBL" id="JAPZBT010000004">
    <property type="protein sequence ID" value="KAJ5360140.1"/>
    <property type="molecule type" value="Genomic_DNA"/>
</dbReference>
<feature type="compositionally biased region" description="Basic and acidic residues" evidence="1">
    <location>
        <begin position="215"/>
        <end position="231"/>
    </location>
</feature>
<accession>A0A9W9RH63</accession>
<dbReference type="RefSeq" id="XP_056575626.1">
    <property type="nucleotide sequence ID" value="XM_056727054.1"/>
</dbReference>
<feature type="compositionally biased region" description="Basic residues" evidence="1">
    <location>
        <begin position="419"/>
        <end position="437"/>
    </location>
</feature>
<dbReference type="AlphaFoldDB" id="A0A9W9RH63"/>
<name>A0A9W9RH63_9EURO</name>
<organism evidence="2 3">
    <name type="scientific">Penicillium concentricum</name>
    <dbReference type="NCBI Taxonomy" id="293559"/>
    <lineage>
        <taxon>Eukaryota</taxon>
        <taxon>Fungi</taxon>
        <taxon>Dikarya</taxon>
        <taxon>Ascomycota</taxon>
        <taxon>Pezizomycotina</taxon>
        <taxon>Eurotiomycetes</taxon>
        <taxon>Eurotiomycetidae</taxon>
        <taxon>Eurotiales</taxon>
        <taxon>Aspergillaceae</taxon>
        <taxon>Penicillium</taxon>
    </lineage>
</organism>
<dbReference type="GeneID" id="81466237"/>
<feature type="compositionally biased region" description="Acidic residues" evidence="1">
    <location>
        <begin position="232"/>
        <end position="286"/>
    </location>
</feature>
<reference evidence="2" key="1">
    <citation type="submission" date="2022-12" db="EMBL/GenBank/DDBJ databases">
        <authorList>
            <person name="Petersen C."/>
        </authorList>
    </citation>
    <scope>NUCLEOTIDE SEQUENCE</scope>
    <source>
        <strain evidence="2">IBT 3081</strain>
    </source>
</reference>
<gene>
    <name evidence="2" type="ORF">N7517_009331</name>
</gene>
<dbReference type="Proteomes" id="UP001147752">
    <property type="component" value="Unassembled WGS sequence"/>
</dbReference>
<comment type="caution">
    <text evidence="2">The sequence shown here is derived from an EMBL/GenBank/DDBJ whole genome shotgun (WGS) entry which is preliminary data.</text>
</comment>
<sequence length="524" mass="58352">MDSPEYFISWGSERYVPLQRFKDLQSHRHDLIRYHGEVLETAQTFTQHFSKQPLQSYDMERSLKKNMGCGPSCVNEDADSTSICWLDIVRHGNFQEQSEGYYCFIQGKVFFHDQQLQNRVDFCRSYALHISNSGPSHEEVEREVEATMEILTDISNELTDVPKYTNGLKNLQRAMEIRLSNLLSLLGRGITSHAPSSSAQSSSSNGSSGSEASSDDDRDKPVAMNLDRSESGEDESGDDSTEDDDSEDDDSEDDDSEDDDSEDDDSEDDDSEDEGPGEEGPEDNGTENDNPGHFNHQQRSNDSDNGGNVAPDDGTVVSLNPLPSRTSYSMSLIAEDENAISAGHASLLEETGNAVSGNPITSNGSSSISSPTENQNDDPIDTVSSQDEPQVDAHSPIPESLTHDGRNTPIESEGPSSRAVKRRKFNKISKPQKKPPKSNRISSYEERSIAIAWTKAWIEAHSGEKWRQVTLAREYNIKFDGNRSYSTLKTWMDERENPQPKSRIVVLKFPIPYLREALSNDNSS</sequence>
<evidence type="ECO:0000313" key="3">
    <source>
        <dbReference type="Proteomes" id="UP001147752"/>
    </source>
</evidence>
<proteinExistence type="predicted"/>
<feature type="compositionally biased region" description="Low complexity" evidence="1">
    <location>
        <begin position="356"/>
        <end position="372"/>
    </location>
</feature>
<evidence type="ECO:0000313" key="2">
    <source>
        <dbReference type="EMBL" id="KAJ5360140.1"/>
    </source>
</evidence>
<feature type="compositionally biased region" description="Polar residues" evidence="1">
    <location>
        <begin position="295"/>
        <end position="306"/>
    </location>
</feature>
<dbReference type="SUPFAM" id="SSF48371">
    <property type="entry name" value="ARM repeat"/>
    <property type="match status" value="1"/>
</dbReference>
<feature type="region of interest" description="Disordered" evidence="1">
    <location>
        <begin position="191"/>
        <end position="324"/>
    </location>
</feature>
<evidence type="ECO:0000256" key="1">
    <source>
        <dbReference type="SAM" id="MobiDB-lite"/>
    </source>
</evidence>
<dbReference type="InterPro" id="IPR016024">
    <property type="entry name" value="ARM-type_fold"/>
</dbReference>
<keyword evidence="3" id="KW-1185">Reference proteome</keyword>
<feature type="compositionally biased region" description="Low complexity" evidence="1">
    <location>
        <begin position="191"/>
        <end position="212"/>
    </location>
</feature>
<feature type="region of interest" description="Disordered" evidence="1">
    <location>
        <begin position="350"/>
        <end position="445"/>
    </location>
</feature>